<dbReference type="PANTHER" id="PTHR10026">
    <property type="entry name" value="CYCLIN"/>
    <property type="match status" value="1"/>
</dbReference>
<keyword evidence="2" id="KW-1133">Transmembrane helix</keyword>
<dbReference type="InterPro" id="IPR013763">
    <property type="entry name" value="Cyclin-like_dom"/>
</dbReference>
<dbReference type="SUPFAM" id="SSF47954">
    <property type="entry name" value="Cyclin-like"/>
    <property type="match status" value="2"/>
</dbReference>
<evidence type="ECO:0000313" key="4">
    <source>
        <dbReference type="EMBL" id="KAJ1921838.1"/>
    </source>
</evidence>
<reference evidence="5" key="1">
    <citation type="submission" date="2022-07" db="EMBL/GenBank/DDBJ databases">
        <title>Phylogenomic reconstructions and comparative analyses of Kickxellomycotina fungi.</title>
        <authorList>
            <person name="Reynolds N.K."/>
            <person name="Stajich J.E."/>
            <person name="Barry K."/>
            <person name="Grigoriev I.V."/>
            <person name="Crous P."/>
            <person name="Smith M.E."/>
        </authorList>
    </citation>
    <scope>NUCLEOTIDE SEQUENCE</scope>
    <source>
        <strain evidence="5">RSA 861</strain>
    </source>
</reference>
<dbReference type="Gene3D" id="1.10.472.10">
    <property type="entry name" value="Cyclin-like"/>
    <property type="match status" value="2"/>
</dbReference>
<dbReference type="InterPro" id="IPR006671">
    <property type="entry name" value="Cyclin_N"/>
</dbReference>
<dbReference type="InterPro" id="IPR043198">
    <property type="entry name" value="Cyclin/Ssn8"/>
</dbReference>
<name>A0A9W8A433_9FUNG</name>
<keyword evidence="1" id="KW-0195">Cyclin</keyword>
<feature type="domain" description="Cyclin-like" evidence="3">
    <location>
        <begin position="152"/>
        <end position="237"/>
    </location>
</feature>
<sequence>MQAGAGQWYFKKEDFAVTPSSADGISPQVEVLNRAKACRFIYNVGLALRFSYTTIATACVLFHRFYMRNSMQEHHYYVMAGTCIYVASKAEEQQRKMRDVVLACARKAAKKDSLQLAEDSKEFLRWRDHLIYKEEILLEAVCFELTIQHPYKYLIQLLDYVQASKMVKQYAWAFVNDSFKSYSCLLYQPHVIAAAALYLAAKVCQEDLVGPNNQKRWWEHLKLQLSEVEDCADSVLKVHEIV</sequence>
<dbReference type="GO" id="GO:0006357">
    <property type="term" value="P:regulation of transcription by RNA polymerase II"/>
    <property type="evidence" value="ECO:0007669"/>
    <property type="project" value="InterPro"/>
</dbReference>
<evidence type="ECO:0000313" key="6">
    <source>
        <dbReference type="Proteomes" id="UP001150569"/>
    </source>
</evidence>
<keyword evidence="2" id="KW-0812">Transmembrane</keyword>
<dbReference type="SMART" id="SM00385">
    <property type="entry name" value="CYCLIN"/>
    <property type="match status" value="2"/>
</dbReference>
<comment type="caution">
    <text evidence="5">The sequence shown here is derived from an EMBL/GenBank/DDBJ whole genome shotgun (WGS) entry which is preliminary data.</text>
</comment>
<keyword evidence="6" id="KW-1185">Reference proteome</keyword>
<protein>
    <recommendedName>
        <fullName evidence="3">Cyclin-like domain-containing protein</fullName>
    </recommendedName>
</protein>
<comment type="similarity">
    <text evidence="1">Belongs to the cyclin family.</text>
</comment>
<evidence type="ECO:0000256" key="2">
    <source>
        <dbReference type="SAM" id="Phobius"/>
    </source>
</evidence>
<gene>
    <name evidence="5" type="ORF">IWQ60_006548</name>
    <name evidence="4" type="ORF">IWQ60_006669</name>
</gene>
<dbReference type="Pfam" id="PF21797">
    <property type="entry name" value="CycT2-like_C"/>
    <property type="match status" value="1"/>
</dbReference>
<dbReference type="EMBL" id="JANBPT010000409">
    <property type="protein sequence ID" value="KAJ1921838.1"/>
    <property type="molecule type" value="Genomic_DNA"/>
</dbReference>
<dbReference type="PIRSF" id="PIRSF028758">
    <property type="entry name" value="Cyclin, C/H/G types"/>
    <property type="match status" value="1"/>
</dbReference>
<proteinExistence type="inferred from homology"/>
<accession>A0A9W8A433</accession>
<dbReference type="AlphaFoldDB" id="A0A9W8A433"/>
<evidence type="ECO:0000313" key="5">
    <source>
        <dbReference type="EMBL" id="KAJ1922393.1"/>
    </source>
</evidence>
<evidence type="ECO:0000256" key="1">
    <source>
        <dbReference type="RuleBase" id="RU000383"/>
    </source>
</evidence>
<dbReference type="Pfam" id="PF00134">
    <property type="entry name" value="Cyclin_N"/>
    <property type="match status" value="1"/>
</dbReference>
<dbReference type="OrthoDB" id="25002at2759"/>
<dbReference type="InterPro" id="IPR036915">
    <property type="entry name" value="Cyclin-like_sf"/>
</dbReference>
<feature type="transmembrane region" description="Helical" evidence="2">
    <location>
        <begin position="40"/>
        <end position="62"/>
    </location>
</feature>
<dbReference type="GO" id="GO:0016538">
    <property type="term" value="F:cyclin-dependent protein serine/threonine kinase regulator activity"/>
    <property type="evidence" value="ECO:0007669"/>
    <property type="project" value="InterPro"/>
</dbReference>
<dbReference type="CDD" id="cd20546">
    <property type="entry name" value="CYCLIN_SpCG1C_ScCTK2-like_rpt2"/>
    <property type="match status" value="1"/>
</dbReference>
<evidence type="ECO:0000259" key="3">
    <source>
        <dbReference type="SMART" id="SM00385"/>
    </source>
</evidence>
<dbReference type="EMBL" id="JANBPT010000397">
    <property type="protein sequence ID" value="KAJ1922393.1"/>
    <property type="molecule type" value="Genomic_DNA"/>
</dbReference>
<dbReference type="Proteomes" id="UP001150569">
    <property type="component" value="Unassembled WGS sequence"/>
</dbReference>
<feature type="domain" description="Cyclin-like" evidence="3">
    <location>
        <begin position="39"/>
        <end position="139"/>
    </location>
</feature>
<keyword evidence="2" id="KW-0472">Membrane</keyword>
<organism evidence="5 6">
    <name type="scientific">Tieghemiomyces parasiticus</name>
    <dbReference type="NCBI Taxonomy" id="78921"/>
    <lineage>
        <taxon>Eukaryota</taxon>
        <taxon>Fungi</taxon>
        <taxon>Fungi incertae sedis</taxon>
        <taxon>Zoopagomycota</taxon>
        <taxon>Kickxellomycotina</taxon>
        <taxon>Dimargaritomycetes</taxon>
        <taxon>Dimargaritales</taxon>
        <taxon>Dimargaritaceae</taxon>
        <taxon>Tieghemiomyces</taxon>
    </lineage>
</organism>